<keyword evidence="2 4" id="KW-0863">Zinc-finger</keyword>
<dbReference type="PROSITE" id="PS50106">
    <property type="entry name" value="PDZ"/>
    <property type="match status" value="1"/>
</dbReference>
<dbReference type="Pfam" id="PF21362">
    <property type="entry name" value="Sina_RING"/>
    <property type="match status" value="1"/>
</dbReference>
<dbReference type="SMART" id="SM00228">
    <property type="entry name" value="PDZ"/>
    <property type="match status" value="1"/>
</dbReference>
<dbReference type="InParanoid" id="A0A7R8YW51"/>
<dbReference type="OrthoDB" id="10009200at2759"/>
<dbReference type="EMBL" id="LR899011">
    <property type="protein sequence ID" value="CAD7084480.1"/>
    <property type="molecule type" value="Genomic_DNA"/>
</dbReference>
<evidence type="ECO:0000256" key="3">
    <source>
        <dbReference type="ARBA" id="ARBA00022833"/>
    </source>
</evidence>
<proteinExistence type="predicted"/>
<dbReference type="PANTHER" id="PTHR45877:SF2">
    <property type="entry name" value="E3 UBIQUITIN-PROTEIN LIGASE SINA-RELATED"/>
    <property type="match status" value="1"/>
</dbReference>
<dbReference type="Proteomes" id="UP000594454">
    <property type="component" value="Chromosome 3"/>
</dbReference>
<evidence type="ECO:0000259" key="7">
    <source>
        <dbReference type="PROSITE" id="PS50106"/>
    </source>
</evidence>
<dbReference type="CDD" id="cd16571">
    <property type="entry name" value="RING-HC_SIAHs"/>
    <property type="match status" value="1"/>
</dbReference>
<dbReference type="InterPro" id="IPR013083">
    <property type="entry name" value="Znf_RING/FYVE/PHD"/>
</dbReference>
<dbReference type="Gene3D" id="2.30.42.10">
    <property type="match status" value="1"/>
</dbReference>
<dbReference type="OMA" id="NPESICC"/>
<dbReference type="InterPro" id="IPR004162">
    <property type="entry name" value="SINA-like_animal"/>
</dbReference>
<dbReference type="SUPFAM" id="SSF57850">
    <property type="entry name" value="RING/U-box"/>
    <property type="match status" value="1"/>
</dbReference>
<evidence type="ECO:0000256" key="5">
    <source>
        <dbReference type="SAM" id="MobiDB-lite"/>
    </source>
</evidence>
<dbReference type="InterPro" id="IPR041489">
    <property type="entry name" value="PDZ_6"/>
</dbReference>
<dbReference type="PROSITE" id="PS50089">
    <property type="entry name" value="ZF_RING_2"/>
    <property type="match status" value="1"/>
</dbReference>
<keyword evidence="3" id="KW-0862">Zinc</keyword>
<dbReference type="InterPro" id="IPR001841">
    <property type="entry name" value="Znf_RING"/>
</dbReference>
<dbReference type="GO" id="GO:0008270">
    <property type="term" value="F:zinc ion binding"/>
    <property type="evidence" value="ECO:0007669"/>
    <property type="project" value="UniProtKB-KW"/>
</dbReference>
<feature type="domain" description="PDZ" evidence="7">
    <location>
        <begin position="37"/>
        <end position="118"/>
    </location>
</feature>
<feature type="region of interest" description="Disordered" evidence="5">
    <location>
        <begin position="1"/>
        <end position="28"/>
    </location>
</feature>
<dbReference type="InterPro" id="IPR036034">
    <property type="entry name" value="PDZ_sf"/>
</dbReference>
<gene>
    <name evidence="8" type="ORF">HERILL_LOCUS7368</name>
</gene>
<dbReference type="GO" id="GO:0031624">
    <property type="term" value="F:ubiquitin conjugating enzyme binding"/>
    <property type="evidence" value="ECO:0007669"/>
    <property type="project" value="TreeGrafter"/>
</dbReference>
<protein>
    <recommendedName>
        <fullName evidence="10">RING-type E3 ubiquitin transferase</fullName>
    </recommendedName>
</protein>
<dbReference type="InterPro" id="IPR049548">
    <property type="entry name" value="Sina-like_RING"/>
</dbReference>
<dbReference type="AlphaFoldDB" id="A0A7R8YW51"/>
<keyword evidence="1" id="KW-0479">Metal-binding</keyword>
<keyword evidence="9" id="KW-1185">Reference proteome</keyword>
<evidence type="ECO:0000256" key="4">
    <source>
        <dbReference type="PROSITE-ProRule" id="PRU00175"/>
    </source>
</evidence>
<feature type="compositionally biased region" description="Basic and acidic residues" evidence="5">
    <location>
        <begin position="1"/>
        <end position="17"/>
    </location>
</feature>
<dbReference type="PANTHER" id="PTHR45877">
    <property type="entry name" value="E3 UBIQUITIN-PROTEIN LIGASE SIAH2"/>
    <property type="match status" value="1"/>
</dbReference>
<sequence length="532" mass="58847">MVNKTDSDRANMEDTAKSSESSSSARNIDHYNPSVRLLHIPKAENGSCGFHLSRSKWDPYPWVSAVDDNTPAKESGLKAGDCVLEVNGEDVVGLRITEVANLVKCKPEYVTLLVWSTGVDTGCNPESICCGPMPLNLERLSACMQAILIGIECPVCMDTIPPPAIQCHNGHLLCAKCRMRSERCPMCRERYSHGRSLIAEQVYNCVMDAFSLRNTQGKLRERLFGAKRKPSISRSLSDVNKHTRIQSPANKFLAKIMGKASSLDNLSFKKDPSNGLEVNDIVEAKSLSSSDIRQQVAAGLIAIPRCPSNNRLGFEGNTSEMLKGQIFTKRPTSSLNVSAEYNNGIGNGDGEPSSLVIPVPRRIEEKIFYCPAGEDCGKKFNGQSLQHHVTVNHSTPIVSFGTSSAEIALPPKAPIENASLILQLDNKQFWMKLKVDNEGSIFTSGLLQGVEDESSKYMIEVKIRNKVRDKLLERELITRSIVHSLTRTSWSDVLEKKLGVFYDADAVRTTFTSISSEAELLLRIDVKRRRDE</sequence>
<dbReference type="InterPro" id="IPR001478">
    <property type="entry name" value="PDZ"/>
</dbReference>
<dbReference type="Gene3D" id="3.30.40.10">
    <property type="entry name" value="Zinc/RING finger domain, C3HC4 (zinc finger)"/>
    <property type="match status" value="1"/>
</dbReference>
<dbReference type="GO" id="GO:0005737">
    <property type="term" value="C:cytoplasm"/>
    <property type="evidence" value="ECO:0007669"/>
    <property type="project" value="TreeGrafter"/>
</dbReference>
<evidence type="ECO:0000313" key="8">
    <source>
        <dbReference type="EMBL" id="CAD7084480.1"/>
    </source>
</evidence>
<evidence type="ECO:0000256" key="1">
    <source>
        <dbReference type="ARBA" id="ARBA00022723"/>
    </source>
</evidence>
<evidence type="ECO:0008006" key="10">
    <source>
        <dbReference type="Google" id="ProtNLM"/>
    </source>
</evidence>
<name>A0A7R8YW51_HERIL</name>
<organism evidence="8 9">
    <name type="scientific">Hermetia illucens</name>
    <name type="common">Black soldier fly</name>
    <dbReference type="NCBI Taxonomy" id="343691"/>
    <lineage>
        <taxon>Eukaryota</taxon>
        <taxon>Metazoa</taxon>
        <taxon>Ecdysozoa</taxon>
        <taxon>Arthropoda</taxon>
        <taxon>Hexapoda</taxon>
        <taxon>Insecta</taxon>
        <taxon>Pterygota</taxon>
        <taxon>Neoptera</taxon>
        <taxon>Endopterygota</taxon>
        <taxon>Diptera</taxon>
        <taxon>Brachycera</taxon>
        <taxon>Stratiomyomorpha</taxon>
        <taxon>Stratiomyidae</taxon>
        <taxon>Hermetiinae</taxon>
        <taxon>Hermetia</taxon>
    </lineage>
</organism>
<dbReference type="GO" id="GO:0043161">
    <property type="term" value="P:proteasome-mediated ubiquitin-dependent protein catabolic process"/>
    <property type="evidence" value="ECO:0007669"/>
    <property type="project" value="TreeGrafter"/>
</dbReference>
<dbReference type="GO" id="GO:0061630">
    <property type="term" value="F:ubiquitin protein ligase activity"/>
    <property type="evidence" value="ECO:0007669"/>
    <property type="project" value="TreeGrafter"/>
</dbReference>
<dbReference type="SUPFAM" id="SSF50156">
    <property type="entry name" value="PDZ domain-like"/>
    <property type="match status" value="1"/>
</dbReference>
<evidence type="ECO:0000313" key="9">
    <source>
        <dbReference type="Proteomes" id="UP000594454"/>
    </source>
</evidence>
<dbReference type="Pfam" id="PF17820">
    <property type="entry name" value="PDZ_6"/>
    <property type="match status" value="1"/>
</dbReference>
<evidence type="ECO:0000256" key="2">
    <source>
        <dbReference type="ARBA" id="ARBA00022771"/>
    </source>
</evidence>
<evidence type="ECO:0000259" key="6">
    <source>
        <dbReference type="PROSITE" id="PS50089"/>
    </source>
</evidence>
<accession>A0A7R8YW51</accession>
<feature type="domain" description="RING-type" evidence="6">
    <location>
        <begin position="153"/>
        <end position="188"/>
    </location>
</feature>
<reference evidence="8 9" key="1">
    <citation type="submission" date="2020-11" db="EMBL/GenBank/DDBJ databases">
        <authorList>
            <person name="Wallbank WR R."/>
            <person name="Pardo Diaz C."/>
            <person name="Kozak K."/>
            <person name="Martin S."/>
            <person name="Jiggins C."/>
            <person name="Moest M."/>
            <person name="Warren A I."/>
            <person name="Generalovic N T."/>
            <person name="Byers J.R.P. K."/>
            <person name="Montejo-Kovacevich G."/>
            <person name="Yen C E."/>
        </authorList>
    </citation>
    <scope>NUCLEOTIDE SEQUENCE [LARGE SCALE GENOMIC DNA]</scope>
</reference>